<dbReference type="Gene3D" id="3.40.50.300">
    <property type="entry name" value="P-loop containing nucleotide triphosphate hydrolases"/>
    <property type="match status" value="1"/>
</dbReference>
<reference evidence="1 2" key="1">
    <citation type="submission" date="2021-07" db="EMBL/GenBank/DDBJ databases">
        <title>Flavobacterium sp. nov. isolated from sediment on the Taihu Lake.</title>
        <authorList>
            <person name="Qu J.-H."/>
        </authorList>
    </citation>
    <scope>NUCLEOTIDE SEQUENCE [LARGE SCALE GENOMIC DNA]</scope>
    <source>
        <strain evidence="1 2">NAS39</strain>
    </source>
</reference>
<evidence type="ECO:0008006" key="3">
    <source>
        <dbReference type="Google" id="ProtNLM"/>
    </source>
</evidence>
<dbReference type="SUPFAM" id="SSF52540">
    <property type="entry name" value="P-loop containing nucleoside triphosphate hydrolases"/>
    <property type="match status" value="1"/>
</dbReference>
<sequence length="1780" mass="205281">MKNMGKKNNDSTIREVATAKQTGGGGFVFEGKAAAWFITHFLADEFPFTPEMGKIKRIGFQVRPEGWLFDDLLLTLENIDGDISVGISSKSNIQVNTKGPTEDLLNDIWNQYLGTDSNVFNPLKDYLCIVSAPLPKGVANNLNDLITSSRTMDTAIFCDRISKDGKGFSKSKQDLFNSFRCPSALATKNNIKQYDIVNVLSRLLLLEFDFQNDTSKDVSTIISLGKTCLKNPNEQNEVRLYESMCAIRSELAPTSGFLDYSGLVNRFRYQYDLIGYRNHATDWKRIWEASMARVNSIPDKIGGKISLPMDDQVKSLKTQLTKNNVVFVLGKSGYGKSVLAKKFIEAETDDDSNFLWIDSQSVGHGNLKQYFGLENSISDILKNVQKPVSYLIIDGIDRFFKEEQLSVLYEILDIAIEPESGWKLIFTCQTDDYSDVIERLYRINIPLNAVDFKVDLDVYKHLTELRKHFPGLSDLFKHEHLRSVLNNLKYLDLMAFKLSAGLQISDNDLLGETTLIDWIWKEEIDSIGAANARLLQDYAEKQAERFSVSIPVVDFTVAELAYLDALMQRKIMYVVDDKLYLTHDLFGDWARYKLIRSNSKNLNAYLLSKELGSSLWRKAIRLYGMYLLDKNDKGASWIAFFKSLATHEPKEKIIQDLLLESILFSASTGVHLITLFDFLKEEEGALFKRFLEQFLLKATLPNQGIMKIIKDIPGITIAEAASYHRIPNYLYWPQLIQFLFDHKREVIELSRKRVALICEMWLNNTAVGFPYRKKMAAIALENANVMFVYKHEGTYVRDDVDEVIYKAFLAGINEYPDGVIELALKLCKRIRVEHKPKAEEIDSDFISDERPRSLFSMMKIRDKVQWSDGPYENPDDAFEKICINSDAINPLILACPEKAKEILLALFIEPPREISYGFDSSHYHLDINEPTQWFPPFYNRGPFLFFLKNQPLVGLRFVISLINFACKQWTNDYTHKQKAIPKLAIEFPDDKHEYIGDSRMYFWYRDHGQCSHAIVSALQALEKFLIDASDNDGPVCGFVDIVLKEGNSTAYLGVINSVGRYNPSLYLTVLKPLLQVLEFYLWEKDLDYGAFGIEGHQMMGSNFFDKTTLKLAKKWHDLPHRRRSINSTALILYMNNPEIQEYFVPIVTKWTTILSEIEAQGETFPYLTRLITFFNIENYESKNDGKQTYFEYKEPKAITAEFEHARAEMQVDHDLHLFPFRCLQDIEKGIQYDLAQSEALWKSIQEIAVTNDEDPYESFSGKHKSVLGGCAVLLYNKESWISKHPEITGWTVAYIEQALDGYQTDSYGRAQADIGDSWTAFTARTLGILWSEKPNDKQLRRLTGQLILKSPYDTANVLFAVISKNLNWSDANFVQVQNFLILFSIGFDRNYSLNSPRYLQFNQEEEEEETLMLRFLKFTGLAQFIKQETKGFDLDKYNNRILKDFINNKTPSELLTWSKLRLSIPKTRQHWRYNDNDTVGNDSGLDKKMLQHAFVSIPSLDGLIATDRKHLLIFWKQVLEQITFELGEINEKPRQHDNYPHAFDIWSMEKIARVVLDIESDDVFTTKSFWQPIFAYGYLANEWIDRFLLYYFLNGTEKKVTADRFFNLLSNMIAFADKCTTWDTKRHYRGKEIWESLVGVSGSVLPWWKDGDSVAFFERLAPETIKWGQKRSYDQDVVYKILYILKTKPGKTILKEGISIVTKHLNFIKIGDKMGTREGYVRVGFKHEDFLAGTASYLWEHCREQIKNDAELLNGFKEIVTFLVARQNLIGIELQESVIF</sequence>
<evidence type="ECO:0000313" key="1">
    <source>
        <dbReference type="EMBL" id="MBW4360583.1"/>
    </source>
</evidence>
<dbReference type="Proteomes" id="UP000812031">
    <property type="component" value="Unassembled WGS sequence"/>
</dbReference>
<proteinExistence type="predicted"/>
<dbReference type="EMBL" id="JAHWYN010000006">
    <property type="protein sequence ID" value="MBW4360583.1"/>
    <property type="molecule type" value="Genomic_DNA"/>
</dbReference>
<accession>A0ABS6XV76</accession>
<protein>
    <recommendedName>
        <fullName evidence="3">ATP-binding protein</fullName>
    </recommendedName>
</protein>
<gene>
    <name evidence="1" type="ORF">KZH69_08810</name>
</gene>
<evidence type="ECO:0000313" key="2">
    <source>
        <dbReference type="Proteomes" id="UP000812031"/>
    </source>
</evidence>
<organism evidence="1 2">
    <name type="scientific">Flavobacterium taihuense</name>
    <dbReference type="NCBI Taxonomy" id="2857508"/>
    <lineage>
        <taxon>Bacteria</taxon>
        <taxon>Pseudomonadati</taxon>
        <taxon>Bacteroidota</taxon>
        <taxon>Flavobacteriia</taxon>
        <taxon>Flavobacteriales</taxon>
        <taxon>Flavobacteriaceae</taxon>
        <taxon>Flavobacterium</taxon>
    </lineage>
</organism>
<name>A0ABS6XV76_9FLAO</name>
<dbReference type="InterPro" id="IPR027417">
    <property type="entry name" value="P-loop_NTPase"/>
</dbReference>
<keyword evidence="2" id="KW-1185">Reference proteome</keyword>
<comment type="caution">
    <text evidence="1">The sequence shown here is derived from an EMBL/GenBank/DDBJ whole genome shotgun (WGS) entry which is preliminary data.</text>
</comment>